<gene>
    <name evidence="3" type="ORF">HEB29_005645</name>
    <name evidence="2" type="ORF">Sfulv_59920</name>
</gene>
<evidence type="ECO:0000256" key="1">
    <source>
        <dbReference type="SAM" id="Phobius"/>
    </source>
</evidence>
<feature type="transmembrane region" description="Helical" evidence="1">
    <location>
        <begin position="38"/>
        <end position="58"/>
    </location>
</feature>
<proteinExistence type="predicted"/>
<keyword evidence="4" id="KW-1185">Reference proteome</keyword>
<sequence>MSTTRWLTGAALLLILISIVMSLPGANPEKAATSLMLNGPLAAGLLSALSPVFMVALLRTWTAVMPVSLPG</sequence>
<dbReference type="RefSeq" id="WP_173317272.1">
    <property type="nucleotide sequence ID" value="NZ_BAAAUE010000022.1"/>
</dbReference>
<keyword evidence="1" id="KW-0812">Transmembrane</keyword>
<protein>
    <submittedName>
        <fullName evidence="2">Uncharacterized protein</fullName>
    </submittedName>
</protein>
<reference evidence="3 5" key="2">
    <citation type="submission" date="2020-07" db="EMBL/GenBank/DDBJ databases">
        <title>Sequencing the genomes of 1000 actinobacteria strains.</title>
        <authorList>
            <person name="Klenk H.-P."/>
        </authorList>
    </citation>
    <scope>NUCLEOTIDE SEQUENCE [LARGE SCALE GENOMIC DNA]</scope>
    <source>
        <strain evidence="3 5">DSM 41455</strain>
    </source>
</reference>
<accession>A0A7J0CFB3</accession>
<dbReference type="AlphaFoldDB" id="A0A7J0CFB3"/>
<organism evidence="2 4">
    <name type="scientific">Streptomyces fulvorobeus</name>
    <dbReference type="NCBI Taxonomy" id="284028"/>
    <lineage>
        <taxon>Bacteria</taxon>
        <taxon>Bacillati</taxon>
        <taxon>Actinomycetota</taxon>
        <taxon>Actinomycetes</taxon>
        <taxon>Kitasatosporales</taxon>
        <taxon>Streptomycetaceae</taxon>
        <taxon>Streptomyces</taxon>
    </lineage>
</organism>
<evidence type="ECO:0000313" key="3">
    <source>
        <dbReference type="EMBL" id="NYE44634.1"/>
    </source>
</evidence>
<evidence type="ECO:0000313" key="5">
    <source>
        <dbReference type="Proteomes" id="UP000530403"/>
    </source>
</evidence>
<keyword evidence="1" id="KW-1133">Transmembrane helix</keyword>
<comment type="caution">
    <text evidence="2">The sequence shown here is derived from an EMBL/GenBank/DDBJ whole genome shotgun (WGS) entry which is preliminary data.</text>
</comment>
<dbReference type="EMBL" id="JACCCF010000001">
    <property type="protein sequence ID" value="NYE44634.1"/>
    <property type="molecule type" value="Genomic_DNA"/>
</dbReference>
<evidence type="ECO:0000313" key="2">
    <source>
        <dbReference type="EMBL" id="GFN01182.1"/>
    </source>
</evidence>
<name>A0A7J0CFB3_9ACTN</name>
<reference evidence="2 4" key="1">
    <citation type="submission" date="2020-05" db="EMBL/GenBank/DDBJ databases">
        <title>Whole genome shotgun sequence of Streptomyces fulvorobeus NBRC 15897.</title>
        <authorList>
            <person name="Komaki H."/>
            <person name="Tamura T."/>
        </authorList>
    </citation>
    <scope>NUCLEOTIDE SEQUENCE [LARGE SCALE GENOMIC DNA]</scope>
    <source>
        <strain evidence="2 4">NBRC 15897</strain>
    </source>
</reference>
<evidence type="ECO:0000313" key="4">
    <source>
        <dbReference type="Proteomes" id="UP000498980"/>
    </source>
</evidence>
<keyword evidence="1" id="KW-0472">Membrane</keyword>
<dbReference type="EMBL" id="BLWC01000001">
    <property type="protein sequence ID" value="GFN01182.1"/>
    <property type="molecule type" value="Genomic_DNA"/>
</dbReference>
<dbReference type="Proteomes" id="UP000530403">
    <property type="component" value="Unassembled WGS sequence"/>
</dbReference>
<dbReference type="Proteomes" id="UP000498980">
    <property type="component" value="Unassembled WGS sequence"/>
</dbReference>